<evidence type="ECO:0000313" key="2">
    <source>
        <dbReference type="Proteomes" id="UP000054721"/>
    </source>
</evidence>
<reference evidence="1 2" key="1">
    <citation type="submission" date="2015-05" db="EMBL/GenBank/DDBJ databases">
        <title>Evolution of Trichinella species and genotypes.</title>
        <authorList>
            <person name="Korhonen P.K."/>
            <person name="Edoardo P."/>
            <person name="Giuseppe L.R."/>
            <person name="Gasser R.B."/>
        </authorList>
    </citation>
    <scope>NUCLEOTIDE SEQUENCE [LARGE SCALE GENOMIC DNA]</scope>
    <source>
        <strain evidence="1">ISS10</strain>
    </source>
</reference>
<dbReference type="OrthoDB" id="10382527at2759"/>
<dbReference type="AlphaFoldDB" id="A0A0V1KWM3"/>
<dbReference type="EMBL" id="JYDW01000229">
    <property type="protein sequence ID" value="KRZ51372.1"/>
    <property type="molecule type" value="Genomic_DNA"/>
</dbReference>
<accession>A0A0V1KWM3</accession>
<name>A0A0V1KWM3_9BILA</name>
<protein>
    <submittedName>
        <fullName evidence="1">Uncharacterized protein</fullName>
    </submittedName>
</protein>
<evidence type="ECO:0000313" key="1">
    <source>
        <dbReference type="EMBL" id="KRZ51372.1"/>
    </source>
</evidence>
<keyword evidence="2" id="KW-1185">Reference proteome</keyword>
<dbReference type="Proteomes" id="UP000054721">
    <property type="component" value="Unassembled WGS sequence"/>
</dbReference>
<comment type="caution">
    <text evidence="1">The sequence shown here is derived from an EMBL/GenBank/DDBJ whole genome shotgun (WGS) entry which is preliminary data.</text>
</comment>
<gene>
    <name evidence="1" type="ORF">T02_13197</name>
</gene>
<organism evidence="1 2">
    <name type="scientific">Trichinella nativa</name>
    <dbReference type="NCBI Taxonomy" id="6335"/>
    <lineage>
        <taxon>Eukaryota</taxon>
        <taxon>Metazoa</taxon>
        <taxon>Ecdysozoa</taxon>
        <taxon>Nematoda</taxon>
        <taxon>Enoplea</taxon>
        <taxon>Dorylaimia</taxon>
        <taxon>Trichinellida</taxon>
        <taxon>Trichinellidae</taxon>
        <taxon>Trichinella</taxon>
    </lineage>
</organism>
<sequence length="63" mass="7007">MCNSCICDSKRIKNEFIQFFVNNSNTGARHCCLEKIDSSSQRSFSIASREARTPSVANGAFID</sequence>
<proteinExistence type="predicted"/>